<protein>
    <recommendedName>
        <fullName evidence="5">Pectinesterase inhibitor domain-containing protein</fullName>
    </recommendedName>
</protein>
<name>A0AAW1GPS2_SAPOF</name>
<evidence type="ECO:0000313" key="7">
    <source>
        <dbReference type="Proteomes" id="UP001443914"/>
    </source>
</evidence>
<dbReference type="SUPFAM" id="SSF101148">
    <property type="entry name" value="Plant invertase/pectin methylesterase inhibitor"/>
    <property type="match status" value="1"/>
</dbReference>
<feature type="domain" description="Pectinesterase inhibitor" evidence="5">
    <location>
        <begin position="19"/>
        <end position="175"/>
    </location>
</feature>
<evidence type="ECO:0000256" key="2">
    <source>
        <dbReference type="ARBA" id="ARBA00023157"/>
    </source>
</evidence>
<dbReference type="SMART" id="SM00856">
    <property type="entry name" value="PMEI"/>
    <property type="match status" value="1"/>
</dbReference>
<dbReference type="Pfam" id="PF04043">
    <property type="entry name" value="PMEI"/>
    <property type="match status" value="1"/>
</dbReference>
<evidence type="ECO:0000256" key="4">
    <source>
        <dbReference type="SAM" id="SignalP"/>
    </source>
</evidence>
<evidence type="ECO:0000256" key="1">
    <source>
        <dbReference type="ARBA" id="ARBA00022729"/>
    </source>
</evidence>
<feature type="chain" id="PRO_5043878342" description="Pectinesterase inhibitor domain-containing protein" evidence="4">
    <location>
        <begin position="20"/>
        <end position="180"/>
    </location>
</feature>
<dbReference type="AlphaFoldDB" id="A0AAW1GPS2"/>
<evidence type="ECO:0000259" key="5">
    <source>
        <dbReference type="SMART" id="SM00856"/>
    </source>
</evidence>
<dbReference type="PANTHER" id="PTHR35357:SF17">
    <property type="entry name" value="PECTINESTERASE INHIBITOR 12"/>
    <property type="match status" value="1"/>
</dbReference>
<dbReference type="Gene3D" id="1.20.140.40">
    <property type="entry name" value="Invertase/pectin methylesterase inhibitor family protein"/>
    <property type="match status" value="1"/>
</dbReference>
<evidence type="ECO:0000256" key="3">
    <source>
        <dbReference type="ARBA" id="ARBA00038471"/>
    </source>
</evidence>
<evidence type="ECO:0000313" key="6">
    <source>
        <dbReference type="EMBL" id="KAK9666825.1"/>
    </source>
</evidence>
<feature type="signal peptide" evidence="4">
    <location>
        <begin position="1"/>
        <end position="19"/>
    </location>
</feature>
<accession>A0AAW1GPS2</accession>
<reference evidence="6" key="1">
    <citation type="submission" date="2024-03" db="EMBL/GenBank/DDBJ databases">
        <title>WGS assembly of Saponaria officinalis var. Norfolk2.</title>
        <authorList>
            <person name="Jenkins J."/>
            <person name="Shu S."/>
            <person name="Grimwood J."/>
            <person name="Barry K."/>
            <person name="Goodstein D."/>
            <person name="Schmutz J."/>
            <person name="Leebens-Mack J."/>
            <person name="Osbourn A."/>
        </authorList>
    </citation>
    <scope>NUCLEOTIDE SEQUENCE [LARGE SCALE GENOMIC DNA]</scope>
    <source>
        <strain evidence="6">JIC</strain>
    </source>
</reference>
<keyword evidence="7" id="KW-1185">Reference proteome</keyword>
<comment type="similarity">
    <text evidence="3">Belongs to the PMEI family.</text>
</comment>
<dbReference type="GO" id="GO:0004857">
    <property type="term" value="F:enzyme inhibitor activity"/>
    <property type="evidence" value="ECO:0007669"/>
    <property type="project" value="InterPro"/>
</dbReference>
<dbReference type="PANTHER" id="PTHR35357">
    <property type="entry name" value="OS02G0537100 PROTEIN"/>
    <property type="match status" value="1"/>
</dbReference>
<dbReference type="CDD" id="cd15795">
    <property type="entry name" value="PMEI-Pla_a_1_like"/>
    <property type="match status" value="1"/>
</dbReference>
<dbReference type="NCBIfam" id="TIGR01614">
    <property type="entry name" value="PME_inhib"/>
    <property type="match status" value="1"/>
</dbReference>
<keyword evidence="2" id="KW-1015">Disulfide bond</keyword>
<comment type="caution">
    <text evidence="6">The sequence shown here is derived from an EMBL/GenBank/DDBJ whole genome shotgun (WGS) entry which is preliminary data.</text>
</comment>
<proteinExistence type="inferred from homology"/>
<dbReference type="InterPro" id="IPR034088">
    <property type="entry name" value="Pla_a_1-like"/>
</dbReference>
<dbReference type="EMBL" id="JBDFQZ010000014">
    <property type="protein sequence ID" value="KAK9666825.1"/>
    <property type="molecule type" value="Genomic_DNA"/>
</dbReference>
<sequence length="180" mass="20221">MRQFIIYLLMVSFITSTSAINGIVSDTCMKMMKLNLYYNTPVHFCVTALNSDPRSSNATNIQQLTEISFEMDISKAKSITVTIDNLLKNTTQHDNSTREAFNYCKQIYSFVSIELTAGLKALKAKNYETAFVVADTAFQGASICQLGLTKHMIGFSTFTRENTYFMHLASISASFLFPHN</sequence>
<dbReference type="Proteomes" id="UP001443914">
    <property type="component" value="Unassembled WGS sequence"/>
</dbReference>
<dbReference type="InterPro" id="IPR006501">
    <property type="entry name" value="Pectinesterase_inhib_dom"/>
</dbReference>
<organism evidence="6 7">
    <name type="scientific">Saponaria officinalis</name>
    <name type="common">Common soapwort</name>
    <name type="synonym">Lychnis saponaria</name>
    <dbReference type="NCBI Taxonomy" id="3572"/>
    <lineage>
        <taxon>Eukaryota</taxon>
        <taxon>Viridiplantae</taxon>
        <taxon>Streptophyta</taxon>
        <taxon>Embryophyta</taxon>
        <taxon>Tracheophyta</taxon>
        <taxon>Spermatophyta</taxon>
        <taxon>Magnoliopsida</taxon>
        <taxon>eudicotyledons</taxon>
        <taxon>Gunneridae</taxon>
        <taxon>Pentapetalae</taxon>
        <taxon>Caryophyllales</taxon>
        <taxon>Caryophyllaceae</taxon>
        <taxon>Caryophylleae</taxon>
        <taxon>Saponaria</taxon>
    </lineage>
</organism>
<dbReference type="InterPro" id="IPR035513">
    <property type="entry name" value="Invertase/methylesterase_inhib"/>
</dbReference>
<gene>
    <name evidence="6" type="ORF">RND81_14G213900</name>
</gene>
<keyword evidence="1 4" id="KW-0732">Signal</keyword>